<dbReference type="PANTHER" id="PTHR20858:SF17">
    <property type="entry name" value="HYDROXYMETHYLPYRIMIDINE_PHOSPHOMETHYLPYRIMIDINE KINASE THI20-RELATED"/>
    <property type="match status" value="1"/>
</dbReference>
<proteinExistence type="predicted"/>
<dbReference type="Gene3D" id="3.40.1190.20">
    <property type="match status" value="1"/>
</dbReference>
<keyword evidence="4" id="KW-0808">Transferase</keyword>
<dbReference type="InterPro" id="IPR004399">
    <property type="entry name" value="HMP/HMP-P_kinase_dom"/>
</dbReference>
<gene>
    <name evidence="4" type="primary">thiD</name>
    <name evidence="4" type="ORF">TM5383_01384</name>
</gene>
<evidence type="ECO:0000313" key="5">
    <source>
        <dbReference type="Proteomes" id="UP000051681"/>
    </source>
</evidence>
<name>A0A0P1GPB9_9RHOB</name>
<dbReference type="GO" id="GO:0009229">
    <property type="term" value="P:thiamine diphosphate biosynthetic process"/>
    <property type="evidence" value="ECO:0007669"/>
    <property type="project" value="UniProtKB-UniPathway"/>
</dbReference>
<protein>
    <recommendedName>
        <fullName evidence="2">hydroxymethylpyrimidine kinase</fullName>
        <ecNumber evidence="2">2.7.1.49</ecNumber>
    </recommendedName>
</protein>
<dbReference type="GO" id="GO:0008972">
    <property type="term" value="F:phosphomethylpyrimidine kinase activity"/>
    <property type="evidence" value="ECO:0007669"/>
    <property type="project" value="InterPro"/>
</dbReference>
<organism evidence="4 5">
    <name type="scientific">Thalassovita mediterranea</name>
    <dbReference type="NCBI Taxonomy" id="340021"/>
    <lineage>
        <taxon>Bacteria</taxon>
        <taxon>Pseudomonadati</taxon>
        <taxon>Pseudomonadota</taxon>
        <taxon>Alphaproteobacteria</taxon>
        <taxon>Rhodobacterales</taxon>
        <taxon>Roseobacteraceae</taxon>
        <taxon>Thalassovita</taxon>
    </lineage>
</organism>
<dbReference type="PANTHER" id="PTHR20858">
    <property type="entry name" value="PHOSPHOMETHYLPYRIMIDINE KINASE"/>
    <property type="match status" value="1"/>
</dbReference>
<sequence>MAVLMIGGIDSSGGAGVLRDCATAVAFGVGARVAVTAVTAQTDRAVLAAEMCSPTTLAAQINAAFAQGPVGAIKIGMLGTGAAVEEVAGALVERPEVPVVLDPVIASSSGKALIDEAGLDVLLDRLLPLTTLITPNLPEAAQLAARLGVAEDAVSQALMDRGAGAVLIKGGHGDGAEVVDHLITPQTAHRFAVPRQQGSLRGTGCALAAAIACGLSQNHTLPDACRAAQAHIQHRFAAARDQ</sequence>
<evidence type="ECO:0000259" key="3">
    <source>
        <dbReference type="Pfam" id="PF08543"/>
    </source>
</evidence>
<evidence type="ECO:0000256" key="2">
    <source>
        <dbReference type="ARBA" id="ARBA00012135"/>
    </source>
</evidence>
<dbReference type="Pfam" id="PF08543">
    <property type="entry name" value="Phos_pyr_kin"/>
    <property type="match status" value="1"/>
</dbReference>
<accession>A0A0P1GPB9</accession>
<dbReference type="STRING" id="340021.TM5383_01384"/>
<dbReference type="UniPathway" id="UPA00060">
    <property type="reaction ID" value="UER00138"/>
</dbReference>
<dbReference type="RefSeq" id="WP_058318257.1">
    <property type="nucleotide sequence ID" value="NZ_CYSF01000006.1"/>
</dbReference>
<dbReference type="GO" id="GO:0008902">
    <property type="term" value="F:hydroxymethylpyrimidine kinase activity"/>
    <property type="evidence" value="ECO:0007669"/>
    <property type="project" value="UniProtKB-EC"/>
</dbReference>
<evidence type="ECO:0000313" key="4">
    <source>
        <dbReference type="EMBL" id="CUH84178.1"/>
    </source>
</evidence>
<dbReference type="InterPro" id="IPR029056">
    <property type="entry name" value="Ribokinase-like"/>
</dbReference>
<feature type="domain" description="Pyridoxamine kinase/Phosphomethylpyrimidine kinase" evidence="3">
    <location>
        <begin position="10"/>
        <end position="237"/>
    </location>
</feature>
<dbReference type="InterPro" id="IPR013749">
    <property type="entry name" value="PM/HMP-P_kinase-1"/>
</dbReference>
<reference evidence="4 5" key="1">
    <citation type="submission" date="2015-09" db="EMBL/GenBank/DDBJ databases">
        <authorList>
            <consortium name="Swine Surveillance"/>
        </authorList>
    </citation>
    <scope>NUCLEOTIDE SEQUENCE [LARGE SCALE GENOMIC DNA]</scope>
    <source>
        <strain evidence="4 5">CECT 8383</strain>
    </source>
</reference>
<dbReference type="GO" id="GO:0009228">
    <property type="term" value="P:thiamine biosynthetic process"/>
    <property type="evidence" value="ECO:0007669"/>
    <property type="project" value="InterPro"/>
</dbReference>
<dbReference type="AlphaFoldDB" id="A0A0P1GPB9"/>
<dbReference type="Proteomes" id="UP000051681">
    <property type="component" value="Unassembled WGS sequence"/>
</dbReference>
<comment type="pathway">
    <text evidence="1">Cofactor biosynthesis; thiamine diphosphate biosynthesis.</text>
</comment>
<dbReference type="SUPFAM" id="SSF53613">
    <property type="entry name" value="Ribokinase-like"/>
    <property type="match status" value="1"/>
</dbReference>
<dbReference type="GO" id="GO:0005829">
    <property type="term" value="C:cytosol"/>
    <property type="evidence" value="ECO:0007669"/>
    <property type="project" value="TreeGrafter"/>
</dbReference>
<dbReference type="EC" id="2.7.1.49" evidence="2"/>
<dbReference type="OrthoDB" id="9810880at2"/>
<keyword evidence="4" id="KW-0418">Kinase</keyword>
<evidence type="ECO:0000256" key="1">
    <source>
        <dbReference type="ARBA" id="ARBA00004948"/>
    </source>
</evidence>
<dbReference type="EMBL" id="CYSF01000006">
    <property type="protein sequence ID" value="CUH84178.1"/>
    <property type="molecule type" value="Genomic_DNA"/>
</dbReference>
<dbReference type="CDD" id="cd01169">
    <property type="entry name" value="HMPP_kinase"/>
    <property type="match status" value="1"/>
</dbReference>
<keyword evidence="5" id="KW-1185">Reference proteome</keyword>